<evidence type="ECO:0000313" key="10">
    <source>
        <dbReference type="Proteomes" id="UP000774750"/>
    </source>
</evidence>
<evidence type="ECO:0000256" key="1">
    <source>
        <dbReference type="ARBA" id="ARBA00004141"/>
    </source>
</evidence>
<evidence type="ECO:0000313" key="9">
    <source>
        <dbReference type="EMBL" id="MBM6920524.1"/>
    </source>
</evidence>
<comment type="subcellular location">
    <subcellularLocation>
        <location evidence="1">Membrane</location>
        <topology evidence="1">Multi-pass membrane protein</topology>
    </subcellularLocation>
</comment>
<reference evidence="9" key="2">
    <citation type="journal article" date="2021" name="Sci. Rep.">
        <title>The distribution of antibiotic resistance genes in chicken gut microbiota commensals.</title>
        <authorList>
            <person name="Juricova H."/>
            <person name="Matiasovicova J."/>
            <person name="Kubasova T."/>
            <person name="Cejkova D."/>
            <person name="Rychlik I."/>
        </authorList>
    </citation>
    <scope>NUCLEOTIDE SEQUENCE</scope>
    <source>
        <strain evidence="9">An559</strain>
    </source>
</reference>
<protein>
    <submittedName>
        <fullName evidence="9">GerAB/ArcD/ProY family transporter</fullName>
    </submittedName>
</protein>
<comment type="caution">
    <text evidence="9">The sequence shown here is derived from an EMBL/GenBank/DDBJ whole genome shotgun (WGS) entry which is preliminary data.</text>
</comment>
<feature type="transmembrane region" description="Helical" evidence="8">
    <location>
        <begin position="337"/>
        <end position="357"/>
    </location>
</feature>
<feature type="transmembrane region" description="Helical" evidence="8">
    <location>
        <begin position="308"/>
        <end position="325"/>
    </location>
</feature>
<reference evidence="9" key="1">
    <citation type="submission" date="2020-08" db="EMBL/GenBank/DDBJ databases">
        <authorList>
            <person name="Cejkova D."/>
            <person name="Kubasova T."/>
            <person name="Jahodarova E."/>
            <person name="Rychlik I."/>
        </authorList>
    </citation>
    <scope>NUCLEOTIDE SEQUENCE</scope>
    <source>
        <strain evidence="9">An559</strain>
    </source>
</reference>
<dbReference type="InterPro" id="IPR004761">
    <property type="entry name" value="Spore_GerAB"/>
</dbReference>
<feature type="transmembrane region" description="Helical" evidence="8">
    <location>
        <begin position="42"/>
        <end position="64"/>
    </location>
</feature>
<keyword evidence="7 8" id="KW-0472">Membrane</keyword>
<evidence type="ECO:0000256" key="3">
    <source>
        <dbReference type="ARBA" id="ARBA00022448"/>
    </source>
</evidence>
<evidence type="ECO:0000256" key="6">
    <source>
        <dbReference type="ARBA" id="ARBA00022989"/>
    </source>
</evidence>
<dbReference type="PANTHER" id="PTHR34975:SF2">
    <property type="entry name" value="SPORE GERMINATION PROTEIN A2"/>
    <property type="match status" value="1"/>
</dbReference>
<keyword evidence="5 8" id="KW-0812">Transmembrane</keyword>
<keyword evidence="10" id="KW-1185">Reference proteome</keyword>
<feature type="transmembrane region" description="Helical" evidence="8">
    <location>
        <begin position="148"/>
        <end position="167"/>
    </location>
</feature>
<dbReference type="GO" id="GO:0016020">
    <property type="term" value="C:membrane"/>
    <property type="evidence" value="ECO:0007669"/>
    <property type="project" value="UniProtKB-SubCell"/>
</dbReference>
<dbReference type="PANTHER" id="PTHR34975">
    <property type="entry name" value="SPORE GERMINATION PROTEIN A2"/>
    <property type="match status" value="1"/>
</dbReference>
<evidence type="ECO:0000256" key="5">
    <source>
        <dbReference type="ARBA" id="ARBA00022692"/>
    </source>
</evidence>
<keyword evidence="6 8" id="KW-1133">Transmembrane helix</keyword>
<dbReference type="RefSeq" id="WP_204445493.1">
    <property type="nucleotide sequence ID" value="NZ_JACJKY010000006.1"/>
</dbReference>
<evidence type="ECO:0000256" key="4">
    <source>
        <dbReference type="ARBA" id="ARBA00022544"/>
    </source>
</evidence>
<dbReference type="EMBL" id="JACJKY010000006">
    <property type="protein sequence ID" value="MBM6920524.1"/>
    <property type="molecule type" value="Genomic_DNA"/>
</dbReference>
<accession>A0A938X8E2</accession>
<keyword evidence="3" id="KW-0813">Transport</keyword>
<feature type="transmembrane region" description="Helical" evidence="8">
    <location>
        <begin position="274"/>
        <end position="296"/>
    </location>
</feature>
<dbReference type="GO" id="GO:0009847">
    <property type="term" value="P:spore germination"/>
    <property type="evidence" value="ECO:0007669"/>
    <property type="project" value="InterPro"/>
</dbReference>
<feature type="transmembrane region" description="Helical" evidence="8">
    <location>
        <begin position="220"/>
        <end position="243"/>
    </location>
</feature>
<feature type="transmembrane region" description="Helical" evidence="8">
    <location>
        <begin position="123"/>
        <end position="141"/>
    </location>
</feature>
<proteinExistence type="inferred from homology"/>
<evidence type="ECO:0000256" key="2">
    <source>
        <dbReference type="ARBA" id="ARBA00007998"/>
    </source>
</evidence>
<feature type="transmembrane region" description="Helical" evidence="8">
    <location>
        <begin position="187"/>
        <end position="208"/>
    </location>
</feature>
<gene>
    <name evidence="9" type="ORF">H6A12_05060</name>
</gene>
<keyword evidence="4" id="KW-0309">Germination</keyword>
<evidence type="ECO:0000256" key="8">
    <source>
        <dbReference type="SAM" id="Phobius"/>
    </source>
</evidence>
<name>A0A938X8E2_9FIRM</name>
<evidence type="ECO:0000256" key="7">
    <source>
        <dbReference type="ARBA" id="ARBA00023136"/>
    </source>
</evidence>
<feature type="transmembrane region" description="Helical" evidence="8">
    <location>
        <begin position="91"/>
        <end position="117"/>
    </location>
</feature>
<dbReference type="AlphaFoldDB" id="A0A938X8E2"/>
<dbReference type="Pfam" id="PF03845">
    <property type="entry name" value="Spore_permease"/>
    <property type="match status" value="1"/>
</dbReference>
<organism evidence="9 10">
    <name type="scientific">Merdimmobilis hominis</name>
    <dbReference type="NCBI Taxonomy" id="2897707"/>
    <lineage>
        <taxon>Bacteria</taxon>
        <taxon>Bacillati</taxon>
        <taxon>Bacillota</taxon>
        <taxon>Clostridia</taxon>
        <taxon>Eubacteriales</taxon>
        <taxon>Oscillospiraceae</taxon>
        <taxon>Merdimmobilis</taxon>
    </lineage>
</organism>
<sequence>MNANARTHRISAPQLLMLLFLSRLFSVLNISPVFGTLYSGMTLLLGTLLSFCLQCAFLFPLWLLSRRYGGKTLIGCAGDAGGEWLKKGAALLFLLMFSVQICGSLSAFSFFMTSIVFPNASSVLILIPFFLTLILCVRWGLESFSRAAAIFFWLFLLSAASICIGAIPSADLLNITPLPTQGAFHNIFSAALGEISKNGELYCLLLLYPSLRTPKKAAHSGFWFLLLTCVFMLVTQTVILSVLSDFGMEQTYPYYALASVVDLSVLQRLDSFHMSLWIVCAFFRSLLYLFLFKKCLGTFVIKKKTRAVLFYSLAVFLFFGSVFLADHPQAVRALNTSTAIVPALLAFVFPLVIFILLKRKEKRNETNSPQKTHGALMGADR</sequence>
<dbReference type="Proteomes" id="UP000774750">
    <property type="component" value="Unassembled WGS sequence"/>
</dbReference>
<comment type="similarity">
    <text evidence="2">Belongs to the amino acid-polyamine-organocation (APC) superfamily. Spore germination protein (SGP) (TC 2.A.3.9) family.</text>
</comment>